<dbReference type="InterPro" id="IPR036249">
    <property type="entry name" value="Thioredoxin-like_sf"/>
</dbReference>
<evidence type="ECO:0000256" key="16">
    <source>
        <dbReference type="PIRSR" id="PIRSR000239-1"/>
    </source>
</evidence>
<keyword evidence="10" id="KW-0676">Redox-active center</keyword>
<comment type="function">
    <text evidence="1">Thiol-specific peroxidase that catalyzes the reduction of hydrogen peroxide and organic hydroperoxides to water and alcohols, respectively. Plays a role in cell protection against oxidative stress by detoxifying peroxides and as sensor of hydrogen peroxide-mediated signaling events.</text>
</comment>
<evidence type="ECO:0000313" key="20">
    <source>
        <dbReference type="Proteomes" id="UP000287188"/>
    </source>
</evidence>
<dbReference type="GO" id="GO:0008379">
    <property type="term" value="F:thioredoxin peroxidase activity"/>
    <property type="evidence" value="ECO:0007669"/>
    <property type="project" value="TreeGrafter"/>
</dbReference>
<accession>A0A402ALL7</accession>
<feature type="domain" description="Thioredoxin" evidence="18">
    <location>
        <begin position="14"/>
        <end position="163"/>
    </location>
</feature>
<comment type="similarity">
    <text evidence="12">Belongs to the peroxiredoxin family. BCP/PrxQ subfamily.</text>
</comment>
<evidence type="ECO:0000256" key="15">
    <source>
        <dbReference type="ARBA" id="ARBA00060385"/>
    </source>
</evidence>
<proteinExistence type="inferred from homology"/>
<dbReference type="InterPro" id="IPR050924">
    <property type="entry name" value="Peroxiredoxin_BCP/PrxQ"/>
</dbReference>
<dbReference type="GO" id="GO:0034599">
    <property type="term" value="P:cellular response to oxidative stress"/>
    <property type="evidence" value="ECO:0007669"/>
    <property type="project" value="TreeGrafter"/>
</dbReference>
<evidence type="ECO:0000256" key="3">
    <source>
        <dbReference type="ARBA" id="ARBA00013017"/>
    </source>
</evidence>
<evidence type="ECO:0000256" key="1">
    <source>
        <dbReference type="ARBA" id="ARBA00003330"/>
    </source>
</evidence>
<evidence type="ECO:0000256" key="17">
    <source>
        <dbReference type="SAM" id="MobiDB-lite"/>
    </source>
</evidence>
<keyword evidence="4" id="KW-0575">Peroxidase</keyword>
<protein>
    <recommendedName>
        <fullName evidence="3">thioredoxin-dependent peroxiredoxin</fullName>
        <ecNumber evidence="3">1.11.1.24</ecNumber>
    </recommendedName>
    <alternativeName>
        <fullName evidence="13">Bacterioferritin comigratory protein</fullName>
    </alternativeName>
    <alternativeName>
        <fullName evidence="11">Thioredoxin peroxidase</fullName>
    </alternativeName>
</protein>
<name>A0A402ALL7_9CHLR</name>
<evidence type="ECO:0000256" key="11">
    <source>
        <dbReference type="ARBA" id="ARBA00032824"/>
    </source>
</evidence>
<keyword evidence="6" id="KW-0809">Transit peptide</keyword>
<dbReference type="OrthoDB" id="9812811at2"/>
<keyword evidence="8" id="KW-0793">Thylakoid</keyword>
<keyword evidence="5" id="KW-0049">Antioxidant</keyword>
<evidence type="ECO:0000256" key="5">
    <source>
        <dbReference type="ARBA" id="ARBA00022862"/>
    </source>
</evidence>
<feature type="region of interest" description="Disordered" evidence="17">
    <location>
        <begin position="1"/>
        <end position="25"/>
    </location>
</feature>
<evidence type="ECO:0000256" key="7">
    <source>
        <dbReference type="ARBA" id="ARBA00023002"/>
    </source>
</evidence>
<evidence type="ECO:0000313" key="19">
    <source>
        <dbReference type="EMBL" id="GCE20016.1"/>
    </source>
</evidence>
<evidence type="ECO:0000256" key="14">
    <source>
        <dbReference type="ARBA" id="ARBA00049091"/>
    </source>
</evidence>
<dbReference type="GO" id="GO:0045454">
    <property type="term" value="P:cell redox homeostasis"/>
    <property type="evidence" value="ECO:0007669"/>
    <property type="project" value="TreeGrafter"/>
</dbReference>
<feature type="active site" description="Cysteine sulfenic acid (-SOH) intermediate; for peroxidase activity" evidence="16">
    <location>
        <position position="57"/>
    </location>
</feature>
<reference evidence="20" key="1">
    <citation type="submission" date="2018-12" db="EMBL/GenBank/DDBJ databases">
        <title>Tengunoibacter tsumagoiensis gen. nov., sp. nov., Dictyobacter kobayashii sp. nov., D. alpinus sp. nov., and D. joshuensis sp. nov. and description of Dictyobacteraceae fam. nov. within the order Ktedonobacterales isolated from Tengu-no-mugimeshi.</title>
        <authorList>
            <person name="Wang C.M."/>
            <person name="Zheng Y."/>
            <person name="Sakai Y."/>
            <person name="Toyoda A."/>
            <person name="Minakuchi Y."/>
            <person name="Abe K."/>
            <person name="Yokota A."/>
            <person name="Yabe S."/>
        </authorList>
    </citation>
    <scope>NUCLEOTIDE SEQUENCE [LARGE SCALE GENOMIC DNA]</scope>
    <source>
        <strain evidence="20">Uno11</strain>
    </source>
</reference>
<dbReference type="PANTHER" id="PTHR42801">
    <property type="entry name" value="THIOREDOXIN-DEPENDENT PEROXIDE REDUCTASE"/>
    <property type="match status" value="1"/>
</dbReference>
<dbReference type="InterPro" id="IPR000866">
    <property type="entry name" value="AhpC/TSA"/>
</dbReference>
<dbReference type="InterPro" id="IPR013766">
    <property type="entry name" value="Thioredoxin_domain"/>
</dbReference>
<dbReference type="PROSITE" id="PS51352">
    <property type="entry name" value="THIOREDOXIN_2"/>
    <property type="match status" value="1"/>
</dbReference>
<dbReference type="Pfam" id="PF00578">
    <property type="entry name" value="AhpC-TSA"/>
    <property type="match status" value="1"/>
</dbReference>
<comment type="subunit">
    <text evidence="2">Monomer.</text>
</comment>
<comment type="catalytic activity">
    <reaction evidence="14">
        <text>a hydroperoxide + [thioredoxin]-dithiol = an alcohol + [thioredoxin]-disulfide + H2O</text>
        <dbReference type="Rhea" id="RHEA:62620"/>
        <dbReference type="Rhea" id="RHEA-COMP:10698"/>
        <dbReference type="Rhea" id="RHEA-COMP:10700"/>
        <dbReference type="ChEBI" id="CHEBI:15377"/>
        <dbReference type="ChEBI" id="CHEBI:29950"/>
        <dbReference type="ChEBI" id="CHEBI:30879"/>
        <dbReference type="ChEBI" id="CHEBI:35924"/>
        <dbReference type="ChEBI" id="CHEBI:50058"/>
        <dbReference type="EC" id="1.11.1.24"/>
    </reaction>
</comment>
<dbReference type="PANTHER" id="PTHR42801:SF4">
    <property type="entry name" value="AHPC_TSA FAMILY PROTEIN"/>
    <property type="match status" value="1"/>
</dbReference>
<feature type="compositionally biased region" description="Polar residues" evidence="17">
    <location>
        <begin position="1"/>
        <end position="10"/>
    </location>
</feature>
<keyword evidence="20" id="KW-1185">Reference proteome</keyword>
<keyword evidence="9" id="KW-1015">Disulfide bond</keyword>
<dbReference type="RefSeq" id="WP_126551777.1">
    <property type="nucleotide sequence ID" value="NZ_BIFS01000001.1"/>
</dbReference>
<evidence type="ECO:0000256" key="10">
    <source>
        <dbReference type="ARBA" id="ARBA00023284"/>
    </source>
</evidence>
<dbReference type="GO" id="GO:0009579">
    <property type="term" value="C:thylakoid"/>
    <property type="evidence" value="ECO:0007669"/>
    <property type="project" value="UniProtKB-SubCell"/>
</dbReference>
<sequence>MSVQSGNQQVKGKVQVGDKAPDFTLPSQDGKSVQLGTYLGKKNVVLYFYPRDNSPACTAEACAFRDSYEVFSDAGAAVIGINSGSVASHQQFASKNRLPFPLLSDENSAVRKLYGVPATLGLIPGRVTYIIDKKGVVRHIFSALLAAEKHIEEALKILEQLKHEEA</sequence>
<dbReference type="GO" id="GO:0005737">
    <property type="term" value="C:cytoplasm"/>
    <property type="evidence" value="ECO:0007669"/>
    <property type="project" value="TreeGrafter"/>
</dbReference>
<dbReference type="AlphaFoldDB" id="A0A402ALL7"/>
<dbReference type="CDD" id="cd03017">
    <property type="entry name" value="PRX_BCP"/>
    <property type="match status" value="1"/>
</dbReference>
<comment type="subcellular location">
    <subcellularLocation>
        <location evidence="15">Thylakoid</location>
    </subcellularLocation>
</comment>
<organism evidence="19 20">
    <name type="scientific">Dictyobacter kobayashii</name>
    <dbReference type="NCBI Taxonomy" id="2014872"/>
    <lineage>
        <taxon>Bacteria</taxon>
        <taxon>Bacillati</taxon>
        <taxon>Chloroflexota</taxon>
        <taxon>Ktedonobacteria</taxon>
        <taxon>Ktedonobacterales</taxon>
        <taxon>Dictyobacteraceae</taxon>
        <taxon>Dictyobacter</taxon>
    </lineage>
</organism>
<dbReference type="FunFam" id="3.40.30.10:FF:000122">
    <property type="entry name" value="Peroxiredoxin Q chloroplastic"/>
    <property type="match status" value="1"/>
</dbReference>
<dbReference type="EMBL" id="BIFS01000001">
    <property type="protein sequence ID" value="GCE20016.1"/>
    <property type="molecule type" value="Genomic_DNA"/>
</dbReference>
<gene>
    <name evidence="19" type="ORF">KDK_38160</name>
</gene>
<evidence type="ECO:0000256" key="9">
    <source>
        <dbReference type="ARBA" id="ARBA00023157"/>
    </source>
</evidence>
<evidence type="ECO:0000256" key="12">
    <source>
        <dbReference type="ARBA" id="ARBA00038489"/>
    </source>
</evidence>
<evidence type="ECO:0000259" key="18">
    <source>
        <dbReference type="PROSITE" id="PS51352"/>
    </source>
</evidence>
<keyword evidence="7" id="KW-0560">Oxidoreductase</keyword>
<dbReference type="EC" id="1.11.1.24" evidence="3"/>
<evidence type="ECO:0000256" key="6">
    <source>
        <dbReference type="ARBA" id="ARBA00022946"/>
    </source>
</evidence>
<evidence type="ECO:0000256" key="2">
    <source>
        <dbReference type="ARBA" id="ARBA00011245"/>
    </source>
</evidence>
<evidence type="ECO:0000256" key="4">
    <source>
        <dbReference type="ARBA" id="ARBA00022559"/>
    </source>
</evidence>
<dbReference type="Proteomes" id="UP000287188">
    <property type="component" value="Unassembled WGS sequence"/>
</dbReference>
<dbReference type="PIRSF" id="PIRSF000239">
    <property type="entry name" value="AHPC"/>
    <property type="match status" value="1"/>
</dbReference>
<dbReference type="Gene3D" id="3.40.30.10">
    <property type="entry name" value="Glutaredoxin"/>
    <property type="match status" value="1"/>
</dbReference>
<dbReference type="InterPro" id="IPR024706">
    <property type="entry name" value="Peroxiredoxin_AhpC-typ"/>
</dbReference>
<evidence type="ECO:0000256" key="13">
    <source>
        <dbReference type="ARBA" id="ARBA00041373"/>
    </source>
</evidence>
<comment type="caution">
    <text evidence="19">The sequence shown here is derived from an EMBL/GenBank/DDBJ whole genome shotgun (WGS) entry which is preliminary data.</text>
</comment>
<evidence type="ECO:0000256" key="8">
    <source>
        <dbReference type="ARBA" id="ARBA00023078"/>
    </source>
</evidence>
<dbReference type="SUPFAM" id="SSF52833">
    <property type="entry name" value="Thioredoxin-like"/>
    <property type="match status" value="1"/>
</dbReference>